<protein>
    <recommendedName>
        <fullName evidence="1">ShKT domain-containing protein</fullName>
    </recommendedName>
</protein>
<feature type="domain" description="ShKT" evidence="1">
    <location>
        <begin position="52"/>
        <end position="75"/>
    </location>
</feature>
<dbReference type="Proteomes" id="UP000270094">
    <property type="component" value="Unassembled WGS sequence"/>
</dbReference>
<name>A0A3P7J8B8_STRVU</name>
<dbReference type="PANTHER" id="PTHR46219:SF5">
    <property type="entry name" value="SHKT DOMAIN-CONTAINING PROTEIN"/>
    <property type="match status" value="1"/>
</dbReference>
<dbReference type="EMBL" id="UYYB01105478">
    <property type="protein sequence ID" value="VDM79536.1"/>
    <property type="molecule type" value="Genomic_DNA"/>
</dbReference>
<dbReference type="InterPro" id="IPR003582">
    <property type="entry name" value="ShKT_dom"/>
</dbReference>
<dbReference type="Pfam" id="PF01549">
    <property type="entry name" value="ShK"/>
    <property type="match status" value="2"/>
</dbReference>
<keyword evidence="3" id="KW-1185">Reference proteome</keyword>
<sequence>MTQQCPLTCNRCNVTVTIRPAQPTSRELLTALDTSRVLNEILSFEKKEIERKYLCNDPLYYQLMTEQCPLTCNRCNGTSAGIGSSKLFRFKLDQI</sequence>
<dbReference type="OrthoDB" id="5855340at2759"/>
<dbReference type="PANTHER" id="PTHR46219">
    <property type="entry name" value="PROTEIN CBG11138"/>
    <property type="match status" value="1"/>
</dbReference>
<gene>
    <name evidence="2" type="ORF">SVUK_LOCUS14534</name>
</gene>
<reference evidence="2 3" key="1">
    <citation type="submission" date="2018-11" db="EMBL/GenBank/DDBJ databases">
        <authorList>
            <consortium name="Pathogen Informatics"/>
        </authorList>
    </citation>
    <scope>NUCLEOTIDE SEQUENCE [LARGE SCALE GENOMIC DNA]</scope>
</reference>
<proteinExistence type="predicted"/>
<evidence type="ECO:0000313" key="3">
    <source>
        <dbReference type="Proteomes" id="UP000270094"/>
    </source>
</evidence>
<dbReference type="Gene3D" id="1.10.10.1940">
    <property type="match status" value="1"/>
</dbReference>
<organism evidence="2 3">
    <name type="scientific">Strongylus vulgaris</name>
    <name type="common">Blood worm</name>
    <dbReference type="NCBI Taxonomy" id="40348"/>
    <lineage>
        <taxon>Eukaryota</taxon>
        <taxon>Metazoa</taxon>
        <taxon>Ecdysozoa</taxon>
        <taxon>Nematoda</taxon>
        <taxon>Chromadorea</taxon>
        <taxon>Rhabditida</taxon>
        <taxon>Rhabditina</taxon>
        <taxon>Rhabditomorpha</taxon>
        <taxon>Strongyloidea</taxon>
        <taxon>Strongylidae</taxon>
        <taxon>Strongylus</taxon>
    </lineage>
</organism>
<dbReference type="AlphaFoldDB" id="A0A3P7J8B8"/>
<feature type="domain" description="ShKT" evidence="1">
    <location>
        <begin position="1"/>
        <end position="12"/>
    </location>
</feature>
<accession>A0A3P7J8B8</accession>
<evidence type="ECO:0000313" key="2">
    <source>
        <dbReference type="EMBL" id="VDM79536.1"/>
    </source>
</evidence>
<evidence type="ECO:0000259" key="1">
    <source>
        <dbReference type="Pfam" id="PF01549"/>
    </source>
</evidence>